<dbReference type="GO" id="GO:0006352">
    <property type="term" value="P:DNA-templated transcription initiation"/>
    <property type="evidence" value="ECO:0007669"/>
    <property type="project" value="InterPro"/>
</dbReference>
<dbReference type="GO" id="GO:0003677">
    <property type="term" value="F:DNA binding"/>
    <property type="evidence" value="ECO:0007669"/>
    <property type="project" value="UniProtKB-KW"/>
</dbReference>
<keyword evidence="5" id="KW-0804">Transcription</keyword>
<dbReference type="RefSeq" id="WP_181043687.1">
    <property type="nucleotide sequence ID" value="NZ_CP154825.1"/>
</dbReference>
<keyword evidence="3" id="KW-0731">Sigma factor</keyword>
<dbReference type="SUPFAM" id="SSF88946">
    <property type="entry name" value="Sigma2 domain of RNA polymerase sigma factors"/>
    <property type="match status" value="1"/>
</dbReference>
<evidence type="ECO:0000256" key="2">
    <source>
        <dbReference type="ARBA" id="ARBA00023015"/>
    </source>
</evidence>
<dbReference type="InterPro" id="IPR036388">
    <property type="entry name" value="WH-like_DNA-bd_sf"/>
</dbReference>
<protein>
    <submittedName>
        <fullName evidence="7">RNA polymerase sigma-70 factor (ECF subfamily)</fullName>
    </submittedName>
</protein>
<comment type="caution">
    <text evidence="7">The sequence shown here is derived from an EMBL/GenBank/DDBJ whole genome shotgun (WGS) entry which is preliminary data.</text>
</comment>
<name>A0A2S6GJP0_9PSEU</name>
<accession>A0A2S6GJP0</accession>
<gene>
    <name evidence="7" type="ORF">CLV40_11462</name>
</gene>
<dbReference type="InterPro" id="IPR013324">
    <property type="entry name" value="RNA_pol_sigma_r3/r4-like"/>
</dbReference>
<evidence type="ECO:0000313" key="7">
    <source>
        <dbReference type="EMBL" id="PPK65410.1"/>
    </source>
</evidence>
<dbReference type="GO" id="GO:0016987">
    <property type="term" value="F:sigma factor activity"/>
    <property type="evidence" value="ECO:0007669"/>
    <property type="project" value="UniProtKB-KW"/>
</dbReference>
<dbReference type="Pfam" id="PF08281">
    <property type="entry name" value="Sigma70_r4_2"/>
    <property type="match status" value="1"/>
</dbReference>
<dbReference type="InterPro" id="IPR039425">
    <property type="entry name" value="RNA_pol_sigma-70-like"/>
</dbReference>
<dbReference type="AlphaFoldDB" id="A0A2S6GJP0"/>
<keyword evidence="8" id="KW-1185">Reference proteome</keyword>
<evidence type="ECO:0000256" key="4">
    <source>
        <dbReference type="ARBA" id="ARBA00023125"/>
    </source>
</evidence>
<proteinExistence type="inferred from homology"/>
<reference evidence="7 8" key="1">
    <citation type="submission" date="2018-02" db="EMBL/GenBank/DDBJ databases">
        <title>Genomic Encyclopedia of Archaeal and Bacterial Type Strains, Phase II (KMG-II): from individual species to whole genera.</title>
        <authorList>
            <person name="Goeker M."/>
        </authorList>
    </citation>
    <scope>NUCLEOTIDE SEQUENCE [LARGE SCALE GENOMIC DNA]</scope>
    <source>
        <strain evidence="7 8">YU 961-1</strain>
    </source>
</reference>
<dbReference type="PANTHER" id="PTHR43133:SF50">
    <property type="entry name" value="ECF RNA POLYMERASE SIGMA FACTOR SIGM"/>
    <property type="match status" value="1"/>
</dbReference>
<dbReference type="Gene3D" id="1.10.10.10">
    <property type="entry name" value="Winged helix-like DNA-binding domain superfamily/Winged helix DNA-binding domain"/>
    <property type="match status" value="1"/>
</dbReference>
<keyword evidence="4" id="KW-0238">DNA-binding</keyword>
<sequence>MSGNGFHAGVDEFDAAFLTVMERLRRRMALVLDNRHMAEDVVQDVYVRLKSTRRGRRSFTAHPSPYAHALAIAVRVARARWVEVGPVVPLRDLPTADRRRESVEAWQEVTRLLGSLTAREAAVVLLVDVDGRSLREAASLLGVHKATAQHNRRRALDKLRVGLRSALGHPC</sequence>
<dbReference type="Proteomes" id="UP000239203">
    <property type="component" value="Unassembled WGS sequence"/>
</dbReference>
<dbReference type="SUPFAM" id="SSF88659">
    <property type="entry name" value="Sigma3 and sigma4 domains of RNA polymerase sigma factors"/>
    <property type="match status" value="1"/>
</dbReference>
<evidence type="ECO:0000259" key="6">
    <source>
        <dbReference type="Pfam" id="PF08281"/>
    </source>
</evidence>
<evidence type="ECO:0000256" key="5">
    <source>
        <dbReference type="ARBA" id="ARBA00023163"/>
    </source>
</evidence>
<feature type="domain" description="RNA polymerase sigma factor 70 region 4 type 2" evidence="6">
    <location>
        <begin position="107"/>
        <end position="159"/>
    </location>
</feature>
<dbReference type="PANTHER" id="PTHR43133">
    <property type="entry name" value="RNA POLYMERASE ECF-TYPE SIGMA FACTO"/>
    <property type="match status" value="1"/>
</dbReference>
<dbReference type="InterPro" id="IPR013325">
    <property type="entry name" value="RNA_pol_sigma_r2"/>
</dbReference>
<evidence type="ECO:0000313" key="8">
    <source>
        <dbReference type="Proteomes" id="UP000239203"/>
    </source>
</evidence>
<dbReference type="Gene3D" id="1.10.1740.10">
    <property type="match status" value="1"/>
</dbReference>
<keyword evidence="2" id="KW-0805">Transcription regulation</keyword>
<evidence type="ECO:0000256" key="3">
    <source>
        <dbReference type="ARBA" id="ARBA00023082"/>
    </source>
</evidence>
<organism evidence="7 8">
    <name type="scientific">Actinokineospora auranticolor</name>
    <dbReference type="NCBI Taxonomy" id="155976"/>
    <lineage>
        <taxon>Bacteria</taxon>
        <taxon>Bacillati</taxon>
        <taxon>Actinomycetota</taxon>
        <taxon>Actinomycetes</taxon>
        <taxon>Pseudonocardiales</taxon>
        <taxon>Pseudonocardiaceae</taxon>
        <taxon>Actinokineospora</taxon>
    </lineage>
</organism>
<dbReference type="InterPro" id="IPR013249">
    <property type="entry name" value="RNA_pol_sigma70_r4_t2"/>
</dbReference>
<dbReference type="EMBL" id="PTIX01000014">
    <property type="protein sequence ID" value="PPK65410.1"/>
    <property type="molecule type" value="Genomic_DNA"/>
</dbReference>
<comment type="similarity">
    <text evidence="1">Belongs to the sigma-70 factor family. ECF subfamily.</text>
</comment>
<evidence type="ECO:0000256" key="1">
    <source>
        <dbReference type="ARBA" id="ARBA00010641"/>
    </source>
</evidence>